<dbReference type="Pfam" id="PF11706">
    <property type="entry name" value="zf-CGNR"/>
    <property type="match status" value="1"/>
</dbReference>
<dbReference type="Pfam" id="PF07336">
    <property type="entry name" value="ABATE"/>
    <property type="match status" value="1"/>
</dbReference>
<dbReference type="OrthoDB" id="123307at2"/>
<evidence type="ECO:0000313" key="2">
    <source>
        <dbReference type="EMBL" id="KQH75492.1"/>
    </source>
</evidence>
<gene>
    <name evidence="2" type="ORF">AO501_30080</name>
</gene>
<sequence length="206" mass="23127">MQPLDVIVGLAGDPALELLNSRATPSPGSEPIELIGDGANYVRWLARTGLIDDDDRAVLEDLFSAGQLDGAAGDARTLREKLRPILLDWAGEKSVPFPVDVIDELNALLAQDRRYTQLNPDHDTLLLHERRHWEQPTQLLVLSAQAWAHLLVEGDPTLIRQCPGCTVIFYDRTKAHRRRWCSMAICGNRAKVRRHRTSAAETNRRI</sequence>
<feature type="domain" description="Zinc finger CGNR" evidence="1">
    <location>
        <begin position="159"/>
        <end position="196"/>
    </location>
</feature>
<dbReference type="Proteomes" id="UP000051677">
    <property type="component" value="Unassembled WGS sequence"/>
</dbReference>
<name>A0A0Q2X1T5_MYCGO</name>
<dbReference type="SUPFAM" id="SSF160904">
    <property type="entry name" value="Jann2411-like"/>
    <property type="match status" value="1"/>
</dbReference>
<comment type="caution">
    <text evidence="2">The sequence shown here is derived from an EMBL/GenBank/DDBJ whole genome shotgun (WGS) entry which is preliminary data.</text>
</comment>
<dbReference type="InterPro" id="IPR023286">
    <property type="entry name" value="ABATE_dom_sf"/>
</dbReference>
<dbReference type="InterPro" id="IPR010852">
    <property type="entry name" value="ABATE"/>
</dbReference>
<protein>
    <recommendedName>
        <fullName evidence="1">Zinc finger CGNR domain-containing protein</fullName>
    </recommendedName>
</protein>
<dbReference type="PANTHER" id="PTHR35525">
    <property type="entry name" value="BLL6575 PROTEIN"/>
    <property type="match status" value="1"/>
</dbReference>
<dbReference type="RefSeq" id="WP_055581549.1">
    <property type="nucleotide sequence ID" value="NZ_LKTM01000373.1"/>
</dbReference>
<organism evidence="2 3">
    <name type="scientific">Mycobacterium gordonae</name>
    <dbReference type="NCBI Taxonomy" id="1778"/>
    <lineage>
        <taxon>Bacteria</taxon>
        <taxon>Bacillati</taxon>
        <taxon>Actinomycetota</taxon>
        <taxon>Actinomycetes</taxon>
        <taxon>Mycobacteriales</taxon>
        <taxon>Mycobacteriaceae</taxon>
        <taxon>Mycobacterium</taxon>
    </lineage>
</organism>
<evidence type="ECO:0000313" key="3">
    <source>
        <dbReference type="Proteomes" id="UP000051677"/>
    </source>
</evidence>
<reference evidence="2 3" key="1">
    <citation type="submission" date="2015-10" db="EMBL/GenBank/DDBJ databases">
        <title>Mycobacterium gordonae draft genome assembly.</title>
        <authorList>
            <person name="Ustinova V."/>
            <person name="Smirnova T."/>
            <person name="Blagodatskikh K."/>
            <person name="Varlamov D."/>
            <person name="Larionova E."/>
            <person name="Chernousova L."/>
        </authorList>
    </citation>
    <scope>NUCLEOTIDE SEQUENCE [LARGE SCALE GENOMIC DNA]</scope>
    <source>
        <strain evidence="2 3">CTRI 14-8773</strain>
    </source>
</reference>
<dbReference type="AlphaFoldDB" id="A0A0Q2X1T5"/>
<evidence type="ECO:0000259" key="1">
    <source>
        <dbReference type="Pfam" id="PF11706"/>
    </source>
</evidence>
<dbReference type="InterPro" id="IPR021005">
    <property type="entry name" value="Znf_CGNR"/>
</dbReference>
<dbReference type="Gene3D" id="1.10.3300.10">
    <property type="entry name" value="Jann2411-like domain"/>
    <property type="match status" value="1"/>
</dbReference>
<accession>A0A0Q2X1T5</accession>
<dbReference type="EMBL" id="LKTM01000373">
    <property type="protein sequence ID" value="KQH75492.1"/>
    <property type="molecule type" value="Genomic_DNA"/>
</dbReference>
<dbReference type="PANTHER" id="PTHR35525:SF3">
    <property type="entry name" value="BLL6575 PROTEIN"/>
    <property type="match status" value="1"/>
</dbReference>
<proteinExistence type="predicted"/>